<dbReference type="RefSeq" id="WP_161048833.1">
    <property type="nucleotide sequence ID" value="NZ_WWCR01000001.1"/>
</dbReference>
<sequence>MARRGSRLLVAALAWSAVGGIFALPFILRGGGYGALLAGIINWWLWGALIPLISHVDDLLAARCRRLAWLAMAHAGFGLSLTALYVAVAAPLEFYLGLNQWNPWTELLGLLDWFMWAFLVYCLILGVMKAVKYYRRHLLDELALARLERRLLETRLNALRMQLDPHFLFNTLNGISAYVAPEPRLARKMIEHLAELLRLSLATRDRQLVTVAEEVDFLEHYLALHRIRFGERLAVSVSVAPQVAPARIPSLLLQPLVENAIKHGIAGRVEGGAVTIAAWQDGERLRIRVADDGVGLPPGWQMDHAHGVGLSVTRERLLASYADGGEFAVRNGDNGGAEVSISVPLLLHEKESHAHIHD</sequence>
<feature type="transmembrane region" description="Helical" evidence="1">
    <location>
        <begin position="33"/>
        <end position="55"/>
    </location>
</feature>
<dbReference type="EMBL" id="WWCR01000001">
    <property type="protein sequence ID" value="MYM71036.1"/>
    <property type="molecule type" value="Genomic_DNA"/>
</dbReference>
<dbReference type="GO" id="GO:0016020">
    <property type="term" value="C:membrane"/>
    <property type="evidence" value="ECO:0007669"/>
    <property type="project" value="InterPro"/>
</dbReference>
<dbReference type="SMART" id="SM00387">
    <property type="entry name" value="HATPase_c"/>
    <property type="match status" value="1"/>
</dbReference>
<dbReference type="PROSITE" id="PS50109">
    <property type="entry name" value="HIS_KIN"/>
    <property type="match status" value="1"/>
</dbReference>
<protein>
    <submittedName>
        <fullName evidence="3">Sensor histidine kinase</fullName>
    </submittedName>
</protein>
<evidence type="ECO:0000256" key="1">
    <source>
        <dbReference type="SAM" id="Phobius"/>
    </source>
</evidence>
<dbReference type="InterPro" id="IPR003594">
    <property type="entry name" value="HATPase_dom"/>
</dbReference>
<keyword evidence="1" id="KW-0472">Membrane</keyword>
<dbReference type="Pfam" id="PF02518">
    <property type="entry name" value="HATPase_c"/>
    <property type="match status" value="1"/>
</dbReference>
<reference evidence="3 4" key="1">
    <citation type="submission" date="2019-12" db="EMBL/GenBank/DDBJ databases">
        <title>Novel species isolated from a subtropical stream in China.</title>
        <authorList>
            <person name="Lu H."/>
        </authorList>
    </citation>
    <scope>NUCLEOTIDE SEQUENCE [LARGE SCALE GENOMIC DNA]</scope>
    <source>
        <strain evidence="3 4">FT134W</strain>
    </source>
</reference>
<feature type="domain" description="Histidine kinase" evidence="2">
    <location>
        <begin position="252"/>
        <end position="347"/>
    </location>
</feature>
<organism evidence="3 4">
    <name type="scientific">Duganella margarita</name>
    <dbReference type="NCBI Taxonomy" id="2692170"/>
    <lineage>
        <taxon>Bacteria</taxon>
        <taxon>Pseudomonadati</taxon>
        <taxon>Pseudomonadota</taxon>
        <taxon>Betaproteobacteria</taxon>
        <taxon>Burkholderiales</taxon>
        <taxon>Oxalobacteraceae</taxon>
        <taxon>Telluria group</taxon>
        <taxon>Duganella</taxon>
    </lineage>
</organism>
<feature type="transmembrane region" description="Helical" evidence="1">
    <location>
        <begin position="110"/>
        <end position="128"/>
    </location>
</feature>
<proteinExistence type="predicted"/>
<name>A0A7X4GWP2_9BURK</name>
<dbReference type="InterPro" id="IPR050640">
    <property type="entry name" value="Bact_2-comp_sensor_kinase"/>
</dbReference>
<dbReference type="PANTHER" id="PTHR34220">
    <property type="entry name" value="SENSOR HISTIDINE KINASE YPDA"/>
    <property type="match status" value="1"/>
</dbReference>
<evidence type="ECO:0000313" key="4">
    <source>
        <dbReference type="Proteomes" id="UP000469734"/>
    </source>
</evidence>
<keyword evidence="3" id="KW-0418">Kinase</keyword>
<dbReference type="PANTHER" id="PTHR34220:SF7">
    <property type="entry name" value="SENSOR HISTIDINE KINASE YPDA"/>
    <property type="match status" value="1"/>
</dbReference>
<dbReference type="InterPro" id="IPR010559">
    <property type="entry name" value="Sig_transdc_His_kin_internal"/>
</dbReference>
<dbReference type="InterPro" id="IPR005467">
    <property type="entry name" value="His_kinase_dom"/>
</dbReference>
<comment type="caution">
    <text evidence="3">The sequence shown here is derived from an EMBL/GenBank/DDBJ whole genome shotgun (WGS) entry which is preliminary data.</text>
</comment>
<accession>A0A7X4GWP2</accession>
<evidence type="ECO:0000313" key="3">
    <source>
        <dbReference type="EMBL" id="MYM71036.1"/>
    </source>
</evidence>
<dbReference type="Proteomes" id="UP000469734">
    <property type="component" value="Unassembled WGS sequence"/>
</dbReference>
<keyword evidence="1" id="KW-1133">Transmembrane helix</keyword>
<keyword evidence="3" id="KW-0808">Transferase</keyword>
<dbReference type="Gene3D" id="3.30.565.10">
    <property type="entry name" value="Histidine kinase-like ATPase, C-terminal domain"/>
    <property type="match status" value="1"/>
</dbReference>
<evidence type="ECO:0000259" key="2">
    <source>
        <dbReference type="PROSITE" id="PS50109"/>
    </source>
</evidence>
<feature type="transmembrane region" description="Helical" evidence="1">
    <location>
        <begin position="67"/>
        <end position="90"/>
    </location>
</feature>
<dbReference type="InterPro" id="IPR036890">
    <property type="entry name" value="HATPase_C_sf"/>
</dbReference>
<dbReference type="Pfam" id="PF06580">
    <property type="entry name" value="His_kinase"/>
    <property type="match status" value="1"/>
</dbReference>
<dbReference type="AlphaFoldDB" id="A0A7X4GWP2"/>
<dbReference type="SUPFAM" id="SSF55874">
    <property type="entry name" value="ATPase domain of HSP90 chaperone/DNA topoisomerase II/histidine kinase"/>
    <property type="match status" value="1"/>
</dbReference>
<dbReference type="GO" id="GO:0000155">
    <property type="term" value="F:phosphorelay sensor kinase activity"/>
    <property type="evidence" value="ECO:0007669"/>
    <property type="project" value="InterPro"/>
</dbReference>
<keyword evidence="1" id="KW-0812">Transmembrane</keyword>
<gene>
    <name evidence="3" type="ORF">GTP56_02355</name>
</gene>